<feature type="transmembrane region" description="Helical" evidence="1">
    <location>
        <begin position="12"/>
        <end position="31"/>
    </location>
</feature>
<evidence type="ECO:0000313" key="3">
    <source>
        <dbReference type="RefSeq" id="XP_052121009.1"/>
    </source>
</evidence>
<keyword evidence="1" id="KW-0812">Transmembrane</keyword>
<reference evidence="3" key="1">
    <citation type="submission" date="2025-08" db="UniProtKB">
        <authorList>
            <consortium name="RefSeq"/>
        </authorList>
    </citation>
    <scope>IDENTIFICATION</scope>
    <source>
        <tissue evidence="3">Whole organism</tissue>
    </source>
</reference>
<dbReference type="Gene3D" id="3.30.40.10">
    <property type="entry name" value="Zinc/RING finger domain, C3HC4 (zinc finger)"/>
    <property type="match status" value="1"/>
</dbReference>
<dbReference type="SUPFAM" id="SSF57850">
    <property type="entry name" value="RING/U-box"/>
    <property type="match status" value="1"/>
</dbReference>
<protein>
    <submittedName>
        <fullName evidence="3">Uncharacterized protein LOC113216883 isoform X2</fullName>
    </submittedName>
</protein>
<keyword evidence="2" id="KW-1185">Reference proteome</keyword>
<name>A0A9C6WW06_FRAOC</name>
<dbReference type="AlphaFoldDB" id="A0A9C6WW06"/>
<sequence>MQYFKGIGNEVILALVAPTFILLFLVIKFLVEQISQAPHNSAGDSPSSRRSWTEWLPAWLYQPDTENPNENVNRNRTHFDTDTCSICIGPFRLPLETNCGHLFCVSGSVYHCRRVNIFQGHAYQLWQVTSLHCVLYGVHYVVNRFQFSMNAFLKKSSILNQMIEIPFVKWSNIITAGFLDSILHFGPTSETFQLLFATCGVKYYVQTGTLLIQFFAFELLFSLQLLSCI</sequence>
<dbReference type="Proteomes" id="UP000504606">
    <property type="component" value="Unplaced"/>
</dbReference>
<keyword evidence="1" id="KW-0472">Membrane</keyword>
<dbReference type="RefSeq" id="XP_052121009.1">
    <property type="nucleotide sequence ID" value="XM_052265049.1"/>
</dbReference>
<keyword evidence="1" id="KW-1133">Transmembrane helix</keyword>
<dbReference type="InterPro" id="IPR013083">
    <property type="entry name" value="Znf_RING/FYVE/PHD"/>
</dbReference>
<organism evidence="2 3">
    <name type="scientific">Frankliniella occidentalis</name>
    <name type="common">Western flower thrips</name>
    <name type="synonym">Euthrips occidentalis</name>
    <dbReference type="NCBI Taxonomy" id="133901"/>
    <lineage>
        <taxon>Eukaryota</taxon>
        <taxon>Metazoa</taxon>
        <taxon>Ecdysozoa</taxon>
        <taxon>Arthropoda</taxon>
        <taxon>Hexapoda</taxon>
        <taxon>Insecta</taxon>
        <taxon>Pterygota</taxon>
        <taxon>Neoptera</taxon>
        <taxon>Paraneoptera</taxon>
        <taxon>Thysanoptera</taxon>
        <taxon>Terebrantia</taxon>
        <taxon>Thripoidea</taxon>
        <taxon>Thripidae</taxon>
        <taxon>Frankliniella</taxon>
    </lineage>
</organism>
<gene>
    <name evidence="3" type="primary">LOC113216883</name>
</gene>
<proteinExistence type="predicted"/>
<accession>A0A9C6WW06</accession>
<dbReference type="GeneID" id="113216883"/>
<evidence type="ECO:0000313" key="2">
    <source>
        <dbReference type="Proteomes" id="UP000504606"/>
    </source>
</evidence>
<evidence type="ECO:0000256" key="1">
    <source>
        <dbReference type="SAM" id="Phobius"/>
    </source>
</evidence>